<feature type="compositionally biased region" description="Pro residues" evidence="7">
    <location>
        <begin position="413"/>
        <end position="430"/>
    </location>
</feature>
<name>A0AAN6JRP6_9BASI</name>
<feature type="compositionally biased region" description="Low complexity" evidence="7">
    <location>
        <begin position="8"/>
        <end position="46"/>
    </location>
</feature>
<dbReference type="Pfam" id="PF00225">
    <property type="entry name" value="Kinesin"/>
    <property type="match status" value="2"/>
</dbReference>
<comment type="caution">
    <text evidence="5">Lacks conserved residue(s) required for the propagation of feature annotation.</text>
</comment>
<dbReference type="GO" id="GO:0008017">
    <property type="term" value="F:microtubule binding"/>
    <property type="evidence" value="ECO:0007669"/>
    <property type="project" value="InterPro"/>
</dbReference>
<reference evidence="9" key="1">
    <citation type="journal article" date="2023" name="PhytoFront">
        <title>Draft Genome Resources of Seven Strains of Tilletia horrida, Causal Agent of Kernel Smut of Rice.</title>
        <authorList>
            <person name="Khanal S."/>
            <person name="Antony Babu S."/>
            <person name="Zhou X.G."/>
        </authorList>
    </citation>
    <scope>NUCLEOTIDE SEQUENCE</scope>
    <source>
        <strain evidence="9">TX3</strain>
    </source>
</reference>
<dbReference type="GO" id="GO:0005874">
    <property type="term" value="C:microtubule"/>
    <property type="evidence" value="ECO:0007669"/>
    <property type="project" value="UniProtKB-KW"/>
</dbReference>
<comment type="similarity">
    <text evidence="5 6">Belongs to the TRAFAC class myosin-kinesin ATPase superfamily. Kinesin family.</text>
</comment>
<evidence type="ECO:0000259" key="8">
    <source>
        <dbReference type="PROSITE" id="PS50067"/>
    </source>
</evidence>
<keyword evidence="2 6" id="KW-0547">Nucleotide-binding</keyword>
<evidence type="ECO:0000256" key="2">
    <source>
        <dbReference type="ARBA" id="ARBA00022741"/>
    </source>
</evidence>
<gene>
    <name evidence="9" type="ORF">OC842_002980</name>
</gene>
<dbReference type="InterPro" id="IPR027417">
    <property type="entry name" value="P-loop_NTPase"/>
</dbReference>
<feature type="region of interest" description="Disordered" evidence="7">
    <location>
        <begin position="1"/>
        <end position="122"/>
    </location>
</feature>
<dbReference type="GO" id="GO:0016887">
    <property type="term" value="F:ATP hydrolysis activity"/>
    <property type="evidence" value="ECO:0007669"/>
    <property type="project" value="TreeGrafter"/>
</dbReference>
<evidence type="ECO:0000256" key="7">
    <source>
        <dbReference type="SAM" id="MobiDB-lite"/>
    </source>
</evidence>
<dbReference type="EMBL" id="JAPDMQ010000137">
    <property type="protein sequence ID" value="KAK0533439.1"/>
    <property type="molecule type" value="Genomic_DNA"/>
</dbReference>
<feature type="region of interest" description="Disordered" evidence="7">
    <location>
        <begin position="749"/>
        <end position="769"/>
    </location>
</feature>
<evidence type="ECO:0000256" key="3">
    <source>
        <dbReference type="ARBA" id="ARBA00022840"/>
    </source>
</evidence>
<feature type="domain" description="Kinesin motor" evidence="8">
    <location>
        <begin position="629"/>
        <end position="802"/>
    </location>
</feature>
<feature type="compositionally biased region" description="Polar residues" evidence="7">
    <location>
        <begin position="65"/>
        <end position="81"/>
    </location>
</feature>
<dbReference type="PRINTS" id="PR00380">
    <property type="entry name" value="KINESINHEAVY"/>
</dbReference>
<feature type="compositionally biased region" description="Gly residues" evidence="7">
    <location>
        <begin position="756"/>
        <end position="769"/>
    </location>
</feature>
<dbReference type="PANTHER" id="PTHR24115">
    <property type="entry name" value="KINESIN-RELATED"/>
    <property type="match status" value="1"/>
</dbReference>
<dbReference type="InterPro" id="IPR021027">
    <property type="entry name" value="Transposase_put_HTH"/>
</dbReference>
<proteinExistence type="inferred from homology"/>
<keyword evidence="10" id="KW-1185">Reference proteome</keyword>
<evidence type="ECO:0000313" key="9">
    <source>
        <dbReference type="EMBL" id="KAK0533439.1"/>
    </source>
</evidence>
<dbReference type="InterPro" id="IPR027640">
    <property type="entry name" value="Kinesin-like_fam"/>
</dbReference>
<accession>A0AAN6JRP6</accession>
<dbReference type="InterPro" id="IPR036961">
    <property type="entry name" value="Kinesin_motor_dom_sf"/>
</dbReference>
<dbReference type="SUPFAM" id="SSF52540">
    <property type="entry name" value="P-loop containing nucleoside triphosphate hydrolases"/>
    <property type="match status" value="2"/>
</dbReference>
<dbReference type="SMART" id="SM00129">
    <property type="entry name" value="KISc"/>
    <property type="match status" value="1"/>
</dbReference>
<comment type="caution">
    <text evidence="9">The sequence shown here is derived from an EMBL/GenBank/DDBJ whole genome shotgun (WGS) entry which is preliminary data.</text>
</comment>
<dbReference type="Pfam" id="PF12323">
    <property type="entry name" value="HTH_OrfB_IS605"/>
    <property type="match status" value="1"/>
</dbReference>
<feature type="compositionally biased region" description="Low complexity" evidence="7">
    <location>
        <begin position="107"/>
        <end position="122"/>
    </location>
</feature>
<dbReference type="InterPro" id="IPR019821">
    <property type="entry name" value="Kinesin_motor_CS"/>
</dbReference>
<dbReference type="PANTHER" id="PTHR24115:SF1008">
    <property type="entry name" value="KINESIN-LIKE PROTEIN SUBITO"/>
    <property type="match status" value="1"/>
</dbReference>
<dbReference type="PROSITE" id="PS50067">
    <property type="entry name" value="KINESIN_MOTOR_2"/>
    <property type="match status" value="1"/>
</dbReference>
<evidence type="ECO:0000256" key="5">
    <source>
        <dbReference type="PROSITE-ProRule" id="PRU00283"/>
    </source>
</evidence>
<dbReference type="GO" id="GO:0005634">
    <property type="term" value="C:nucleus"/>
    <property type="evidence" value="ECO:0007669"/>
    <property type="project" value="TreeGrafter"/>
</dbReference>
<feature type="compositionally biased region" description="Basic residues" evidence="7">
    <location>
        <begin position="372"/>
        <end position="399"/>
    </location>
</feature>
<dbReference type="GO" id="GO:0003777">
    <property type="term" value="F:microtubule motor activity"/>
    <property type="evidence" value="ECO:0007669"/>
    <property type="project" value="InterPro"/>
</dbReference>
<feature type="region of interest" description="Disordered" evidence="7">
    <location>
        <begin position="370"/>
        <end position="434"/>
    </location>
</feature>
<keyword evidence="3 6" id="KW-0067">ATP-binding</keyword>
<sequence length="812" mass="85826">MNTYRPLSRTGSAAASASMGTGSSVGKAPAAPASPTESTSSATVPGLGVGVGVGRVKAQAKALESSAQPQTQQHQSSTATLRSVDGGSGSPTKGGVARPAPPERQDSTSSVVSSTGSCAAASSKTRAAAMKLPASKISCFEVEDTEGIKAYLRILPALQDDTEYAEPYIHVLNETQILMKPPRACRGRCDVQWALGRRVGASGSDASPTKGGGGPGRRRRACGELWNHVLERLGPSAGGKYVAGLSEHRVTAVQEAQALLQRGTENCIVFGTLANRMSSRSHGVFMVKIIREHAGAAAAAASGTRVERELYTSRLSIVDLLGSEPPSSSSPPRPSSSPTADHLGAYLALLLTSGTLLVVTTSALLIADGRPPRRISRPPPHLRHPPRRQHLGPSHRRRPTTSAHPPLVGMAAPLPPLPSPAPPPAPPPAQHDPNRAWMHSVWHEGPRWPSVEESDEKAVWMQAPVGGWPSRVLLRLFHPDLEDDGVQMDDVVFLGDQAVDALPQPPPRRPTRIEACLRAAAGHEPNIPDPRTRVVRILPTTAQKARLREAIGTVRWTYNRAVTMLRNQPDADERVLRPAILNKPGLVAHNAEWATRTPARIREVAMKEALDAVRVARRHQPAAAASGGRVEREFYTSRLSIVDLAGSERASNTGLMSGERLKEAGNINKSLMCLGQCLETIRKNQARMASLIPAPVSMAELPTSPSMTGTTGAVAMTMTPKRRLSVVPFRYSKLTELFQSFFPGPDGTSASAGSSSCGGGGGSGGSSGGGGRAVMIVNANPYDTGYDENSHVMKFSAVARDVQTVSRGGALP</sequence>
<evidence type="ECO:0000256" key="6">
    <source>
        <dbReference type="RuleBase" id="RU000394"/>
    </source>
</evidence>
<dbReference type="GO" id="GO:0005871">
    <property type="term" value="C:kinesin complex"/>
    <property type="evidence" value="ECO:0007669"/>
    <property type="project" value="TreeGrafter"/>
</dbReference>
<keyword evidence="1 6" id="KW-0493">Microtubule</keyword>
<dbReference type="Gene3D" id="3.40.850.10">
    <property type="entry name" value="Kinesin motor domain"/>
    <property type="match status" value="2"/>
</dbReference>
<dbReference type="GO" id="GO:0007018">
    <property type="term" value="P:microtubule-based movement"/>
    <property type="evidence" value="ECO:0007669"/>
    <property type="project" value="InterPro"/>
</dbReference>
<protein>
    <recommendedName>
        <fullName evidence="6">Kinesin-like protein</fullName>
    </recommendedName>
</protein>
<evidence type="ECO:0000313" key="10">
    <source>
        <dbReference type="Proteomes" id="UP001176521"/>
    </source>
</evidence>
<dbReference type="AlphaFoldDB" id="A0AAN6JRP6"/>
<dbReference type="PROSITE" id="PS00411">
    <property type="entry name" value="KINESIN_MOTOR_1"/>
    <property type="match status" value="1"/>
</dbReference>
<organism evidence="9 10">
    <name type="scientific">Tilletia horrida</name>
    <dbReference type="NCBI Taxonomy" id="155126"/>
    <lineage>
        <taxon>Eukaryota</taxon>
        <taxon>Fungi</taxon>
        <taxon>Dikarya</taxon>
        <taxon>Basidiomycota</taxon>
        <taxon>Ustilaginomycotina</taxon>
        <taxon>Exobasidiomycetes</taxon>
        <taxon>Tilletiales</taxon>
        <taxon>Tilletiaceae</taxon>
        <taxon>Tilletia</taxon>
    </lineage>
</organism>
<dbReference type="GO" id="GO:0005524">
    <property type="term" value="F:ATP binding"/>
    <property type="evidence" value="ECO:0007669"/>
    <property type="project" value="UniProtKB-KW"/>
</dbReference>
<evidence type="ECO:0000256" key="4">
    <source>
        <dbReference type="ARBA" id="ARBA00023175"/>
    </source>
</evidence>
<feature type="non-terminal residue" evidence="9">
    <location>
        <position position="812"/>
    </location>
</feature>
<dbReference type="InterPro" id="IPR001752">
    <property type="entry name" value="Kinesin_motor_dom"/>
</dbReference>
<evidence type="ECO:0000256" key="1">
    <source>
        <dbReference type="ARBA" id="ARBA00022701"/>
    </source>
</evidence>
<keyword evidence="4 6" id="KW-0505">Motor protein</keyword>
<dbReference type="Proteomes" id="UP001176521">
    <property type="component" value="Unassembled WGS sequence"/>
</dbReference>